<dbReference type="PANTHER" id="PTHR46211">
    <property type="entry name" value="GLYCEROPHOSPHORYL DIESTER PHOSPHODIESTERASE"/>
    <property type="match status" value="1"/>
</dbReference>
<evidence type="ECO:0000313" key="3">
    <source>
        <dbReference type="Proteomes" id="UP000001883"/>
    </source>
</evidence>
<dbReference type="EMBL" id="AP011540">
    <property type="protein sequence ID" value="BAI63917.1"/>
    <property type="molecule type" value="Genomic_DNA"/>
</dbReference>
<dbReference type="GO" id="GO:0008081">
    <property type="term" value="F:phosphoric diester hydrolase activity"/>
    <property type="evidence" value="ECO:0007669"/>
    <property type="project" value="InterPro"/>
</dbReference>
<dbReference type="SUPFAM" id="SSF51695">
    <property type="entry name" value="PLC-like phosphodiesterases"/>
    <property type="match status" value="1"/>
</dbReference>
<dbReference type="CDD" id="cd08556">
    <property type="entry name" value="GDPD"/>
    <property type="match status" value="1"/>
</dbReference>
<dbReference type="InterPro" id="IPR030395">
    <property type="entry name" value="GP_PDE_dom"/>
</dbReference>
<dbReference type="Gene3D" id="3.20.20.190">
    <property type="entry name" value="Phosphatidylinositol (PI) phosphodiesterase"/>
    <property type="match status" value="1"/>
</dbReference>
<accession>D2NQJ1</accession>
<proteinExistence type="predicted"/>
<dbReference type="PANTHER" id="PTHR46211:SF14">
    <property type="entry name" value="GLYCEROPHOSPHODIESTER PHOSPHODIESTERASE"/>
    <property type="match status" value="1"/>
</dbReference>
<dbReference type="AlphaFoldDB" id="D2NQJ1"/>
<sequence>MTNHTHYAQLINEKRTTTVTAFPKISKNLSRRGFIGASTLAPAALMLQAGEAHAAANTRAQLAAVHSGSPAHQLLYKTDEFFIAHRGAGNISPEHTAYAYAESVRRGALAVEISVRTTSDGQFVCMHDTNIKRTTGASMDVRGHTLAELRQHKVNMRKNLGEKTDLYNIPTLEEAIAAVDAVPAGGEYASVGGKKVVLFLEAKDGPAQAGLVKFITERGLQRRTVIKMYRDGSGGFKPTSRYLKLANSAGCATWCYFDGGDPIDKISAMARHENVDAIGVPYYEKPTGASQGSMSEENVRALTGLGKAVIVWEIHRRSAYEKYKALGVKGFMCPDPYWVIGDPFDSSVKIKTGKRPHGMLPADPSVAADMPDLTGVAIVHNQRYDESVLLGPLANYTTREKYTLDFSMKWTGALPQQDGHYGYVAFGREHDGPFGIGKKFAANQEDGTYVLAIRPNYRGNSVAQILCFEPKQTSPRVLHTMKLRQKVTTGQALNCKIVVNKNSFYYTVNGQYSSPINHSAYRGPYVHFGRFHGTNDGGPLELTRIEARQSWI</sequence>
<dbReference type="GO" id="GO:0006629">
    <property type="term" value="P:lipid metabolic process"/>
    <property type="evidence" value="ECO:0007669"/>
    <property type="project" value="InterPro"/>
</dbReference>
<dbReference type="HOGENOM" id="CLU_492483_0_0_11"/>
<dbReference type="STRING" id="680646.RMDY18_00850"/>
<protein>
    <submittedName>
        <fullName evidence="2">Glycerophosphoryl diester phosphodiesterase</fullName>
    </submittedName>
</protein>
<dbReference type="InterPro" id="IPR017946">
    <property type="entry name" value="PLC-like_Pdiesterase_TIM-brl"/>
</dbReference>
<dbReference type="Pfam" id="PF03009">
    <property type="entry name" value="GDPD"/>
    <property type="match status" value="1"/>
</dbReference>
<dbReference type="KEGG" id="rmu:RMDY18_00850"/>
<dbReference type="eggNOG" id="COG0584">
    <property type="taxonomic scope" value="Bacteria"/>
</dbReference>
<name>D2NQJ1_ROTMD</name>
<dbReference type="InterPro" id="IPR006311">
    <property type="entry name" value="TAT_signal"/>
</dbReference>
<dbReference type="PROSITE" id="PS51318">
    <property type="entry name" value="TAT"/>
    <property type="match status" value="1"/>
</dbReference>
<evidence type="ECO:0000313" key="2">
    <source>
        <dbReference type="EMBL" id="BAI63917.1"/>
    </source>
</evidence>
<feature type="domain" description="GP-PDE" evidence="1">
    <location>
        <begin position="80"/>
        <end position="343"/>
    </location>
</feature>
<organism evidence="2 3">
    <name type="scientific">Rothia mucilaginosa (strain DY-18)</name>
    <name type="common">Stomatococcus mucilaginosus</name>
    <dbReference type="NCBI Taxonomy" id="680646"/>
    <lineage>
        <taxon>Bacteria</taxon>
        <taxon>Bacillati</taxon>
        <taxon>Actinomycetota</taxon>
        <taxon>Actinomycetes</taxon>
        <taxon>Micrococcales</taxon>
        <taxon>Micrococcaceae</taxon>
        <taxon>Rothia</taxon>
    </lineage>
</organism>
<reference evidence="3" key="1">
    <citation type="submission" date="2009-07" db="EMBL/GenBank/DDBJ databases">
        <title>Complete genome sequence of Rothia mucilaginosa DJ.</title>
        <authorList>
            <person name="Yamane K."/>
            <person name="Nambu T."/>
            <person name="Mashimo C."/>
            <person name="Sugimori C."/>
            <person name="Yamanaka T."/>
            <person name="Leung K."/>
            <person name="Fukushima H."/>
        </authorList>
    </citation>
    <scope>NUCLEOTIDE SEQUENCE [LARGE SCALE GENOMIC DNA]</scope>
    <source>
        <strain evidence="3">DY-18</strain>
    </source>
</reference>
<reference evidence="2 3" key="2">
    <citation type="journal article" date="2010" name="J Osaka Dent Univ">
        <title>Isolation and identification of Rothia mucilaginosa from persistent apical periodontitis lesions.</title>
        <authorList>
            <person name="Yamane K."/>
            <person name="Yoshida M."/>
            <person name="Fujihira T."/>
            <person name="Baba T."/>
            <person name="Tsuji N."/>
            <person name="Hayashi H."/>
            <person name="Sugimori C."/>
            <person name="Yamanaka T."/>
            <person name="Mashimo C."/>
            <person name="Nambu T."/>
            <person name="Kawai H."/>
            <person name="Fukushima H."/>
        </authorList>
    </citation>
    <scope>NUCLEOTIDE SEQUENCE [LARGE SCALE GENOMIC DNA]</scope>
    <source>
        <strain evidence="2 3">DY-18</strain>
    </source>
</reference>
<keyword evidence="3" id="KW-1185">Reference proteome</keyword>
<gene>
    <name evidence="2" type="ordered locus">RMDY18_00850</name>
</gene>
<dbReference type="Proteomes" id="UP000001883">
    <property type="component" value="Chromosome"/>
</dbReference>
<reference evidence="2 3" key="3">
    <citation type="journal article" date="2010" name="Sequencing">
        <title>Complete Genome Sequence of Rothia mucilaginosa DY-18: A Clinical Isolate with Dense Meshwork-Like Structures from a Persistent Apical Periodontitis Lesion.</title>
        <authorList>
            <person name="Yamane K."/>
            <person name="Nambu T."/>
            <person name="Yamanaka T."/>
            <person name="Mashimo C."/>
            <person name="Sugimori C."/>
            <person name="Leung K.-P."/>
            <person name="Fukushima H."/>
        </authorList>
    </citation>
    <scope>NUCLEOTIDE SEQUENCE [LARGE SCALE GENOMIC DNA]</scope>
    <source>
        <strain evidence="2 3">DY-18</strain>
    </source>
</reference>
<dbReference type="PROSITE" id="PS51704">
    <property type="entry name" value="GP_PDE"/>
    <property type="match status" value="1"/>
</dbReference>
<evidence type="ECO:0000259" key="1">
    <source>
        <dbReference type="PROSITE" id="PS51704"/>
    </source>
</evidence>